<reference evidence="3" key="1">
    <citation type="submission" date="2020-11" db="EMBL/GenBank/DDBJ databases">
        <title>Sequencing the genomes of 1000 actinobacteria strains.</title>
        <authorList>
            <person name="Klenk H.-P."/>
        </authorList>
    </citation>
    <scope>NUCLEOTIDE SEQUENCE</scope>
    <source>
        <strain evidence="3">DSM 45356</strain>
    </source>
</reference>
<evidence type="ECO:0000313" key="4">
    <source>
        <dbReference type="Proteomes" id="UP000622552"/>
    </source>
</evidence>
<dbReference type="SUPFAM" id="SSF46955">
    <property type="entry name" value="Putative DNA-binding domain"/>
    <property type="match status" value="1"/>
</dbReference>
<comment type="caution">
    <text evidence="3">The sequence shown here is derived from an EMBL/GenBank/DDBJ whole genome shotgun (WGS) entry which is preliminary data.</text>
</comment>
<dbReference type="InterPro" id="IPR047057">
    <property type="entry name" value="MerR_fam"/>
</dbReference>
<proteinExistence type="predicted"/>
<dbReference type="InterPro" id="IPR009061">
    <property type="entry name" value="DNA-bd_dom_put_sf"/>
</dbReference>
<feature type="domain" description="HTH merR-type" evidence="2">
    <location>
        <begin position="4"/>
        <end position="72"/>
    </location>
</feature>
<dbReference type="GO" id="GO:0003677">
    <property type="term" value="F:DNA binding"/>
    <property type="evidence" value="ECO:0007669"/>
    <property type="project" value="UniProtKB-KW"/>
</dbReference>
<dbReference type="InterPro" id="IPR000551">
    <property type="entry name" value="MerR-type_HTH_dom"/>
</dbReference>
<dbReference type="PRINTS" id="PR00040">
    <property type="entry name" value="HTHMERR"/>
</dbReference>
<evidence type="ECO:0000313" key="3">
    <source>
        <dbReference type="EMBL" id="MBG6137319.1"/>
    </source>
</evidence>
<name>A0A8J7GEM3_9ACTN</name>
<dbReference type="Pfam" id="PF13411">
    <property type="entry name" value="MerR_1"/>
    <property type="match status" value="1"/>
</dbReference>
<dbReference type="RefSeq" id="WP_197004200.1">
    <property type="nucleotide sequence ID" value="NZ_BONS01000020.1"/>
</dbReference>
<keyword evidence="1 3" id="KW-0238">DNA-binding</keyword>
<keyword evidence="4" id="KW-1185">Reference proteome</keyword>
<accession>A0A8J7GEM3</accession>
<dbReference type="EMBL" id="JADOUF010000001">
    <property type="protein sequence ID" value="MBG6137319.1"/>
    <property type="molecule type" value="Genomic_DNA"/>
</dbReference>
<dbReference type="Proteomes" id="UP000622552">
    <property type="component" value="Unassembled WGS sequence"/>
</dbReference>
<gene>
    <name evidence="3" type="ORF">IW245_003513</name>
</gene>
<dbReference type="PANTHER" id="PTHR30204:SF97">
    <property type="entry name" value="MERR FAMILY REGULATORY PROTEIN"/>
    <property type="match status" value="1"/>
</dbReference>
<dbReference type="SMART" id="SM00422">
    <property type="entry name" value="HTH_MERR"/>
    <property type="match status" value="1"/>
</dbReference>
<protein>
    <submittedName>
        <fullName evidence="3">DNA-binding transcriptional MerR regulator</fullName>
    </submittedName>
</protein>
<evidence type="ECO:0000259" key="2">
    <source>
        <dbReference type="PROSITE" id="PS50937"/>
    </source>
</evidence>
<dbReference type="AlphaFoldDB" id="A0A8J7GEM3"/>
<dbReference type="PANTHER" id="PTHR30204">
    <property type="entry name" value="REDOX-CYCLING DRUG-SENSING TRANSCRIPTIONAL ACTIVATOR SOXR"/>
    <property type="match status" value="1"/>
</dbReference>
<dbReference type="GO" id="GO:0003700">
    <property type="term" value="F:DNA-binding transcription factor activity"/>
    <property type="evidence" value="ECO:0007669"/>
    <property type="project" value="InterPro"/>
</dbReference>
<organism evidence="3 4">
    <name type="scientific">Longispora fulva</name>
    <dbReference type="NCBI Taxonomy" id="619741"/>
    <lineage>
        <taxon>Bacteria</taxon>
        <taxon>Bacillati</taxon>
        <taxon>Actinomycetota</taxon>
        <taxon>Actinomycetes</taxon>
        <taxon>Micromonosporales</taxon>
        <taxon>Micromonosporaceae</taxon>
        <taxon>Longispora</taxon>
    </lineage>
</organism>
<dbReference type="PROSITE" id="PS50937">
    <property type="entry name" value="HTH_MERR_2"/>
    <property type="match status" value="1"/>
</dbReference>
<evidence type="ECO:0000256" key="1">
    <source>
        <dbReference type="ARBA" id="ARBA00023125"/>
    </source>
</evidence>
<dbReference type="Gene3D" id="1.10.1660.10">
    <property type="match status" value="1"/>
</dbReference>
<sequence length="146" mass="16589">MPELMTIGELSAATGVPDSTIRFWERRDLIVPTTRQGGQRRYSPADVQRVAVLRLCQAAGFTLTEIGRMKRERHDEPFEWRRLVTDKLEDVQRRITELDHARELLHHALRCGHENILHCPGFQAAVRDGGTSDWYDETGAPGVSSP</sequence>